<organism evidence="2 3">
    <name type="scientific">Sarcophilus harrisii</name>
    <name type="common">Tasmanian devil</name>
    <name type="synonym">Sarcophilus laniarius</name>
    <dbReference type="NCBI Taxonomy" id="9305"/>
    <lineage>
        <taxon>Eukaryota</taxon>
        <taxon>Metazoa</taxon>
        <taxon>Chordata</taxon>
        <taxon>Craniata</taxon>
        <taxon>Vertebrata</taxon>
        <taxon>Euteleostomi</taxon>
        <taxon>Mammalia</taxon>
        <taxon>Metatheria</taxon>
        <taxon>Dasyuromorphia</taxon>
        <taxon>Dasyuridae</taxon>
        <taxon>Sarcophilus</taxon>
    </lineage>
</organism>
<accession>A0A7N4PZN9</accession>
<dbReference type="InterPro" id="IPR016576">
    <property type="entry name" value="Ribosomal_mL63"/>
</dbReference>
<dbReference type="Proteomes" id="UP000007648">
    <property type="component" value="Unassembled WGS sequence"/>
</dbReference>
<reference evidence="2" key="2">
    <citation type="submission" date="2025-08" db="UniProtKB">
        <authorList>
            <consortium name="Ensembl"/>
        </authorList>
    </citation>
    <scope>IDENTIFICATION</scope>
</reference>
<keyword evidence="3" id="KW-1185">Reference proteome</keyword>
<proteinExistence type="predicted"/>
<evidence type="ECO:0008006" key="4">
    <source>
        <dbReference type="Google" id="ProtNLM"/>
    </source>
</evidence>
<dbReference type="PANTHER" id="PTHR14520:SF4">
    <property type="entry name" value="LARGE RIBOSOMAL SUBUNIT PROTEIN ML63"/>
    <property type="match status" value="1"/>
</dbReference>
<protein>
    <recommendedName>
        <fullName evidence="4">Mitochondrial ribosomal protein L57</fullName>
    </recommendedName>
</protein>
<dbReference type="AlphaFoldDB" id="A0A7N4PZN9"/>
<dbReference type="GeneTree" id="ENSGT00390000008171"/>
<evidence type="ECO:0000313" key="3">
    <source>
        <dbReference type="Proteomes" id="UP000007648"/>
    </source>
</evidence>
<evidence type="ECO:0000313" key="2">
    <source>
        <dbReference type="Ensembl" id="ENSSHAP00000044403.1"/>
    </source>
</evidence>
<feature type="region of interest" description="Disordered" evidence="1">
    <location>
        <begin position="1"/>
        <end position="38"/>
    </location>
</feature>
<feature type="compositionally biased region" description="Polar residues" evidence="1">
    <location>
        <begin position="23"/>
        <end position="38"/>
    </location>
</feature>
<dbReference type="InParanoid" id="A0A7N4PZN9"/>
<dbReference type="Ensembl" id="ENSSHAT00000051593.1">
    <property type="protein sequence ID" value="ENSSHAP00000044403.1"/>
    <property type="gene ID" value="ENSSHAG00000030849.1"/>
</dbReference>
<dbReference type="GO" id="GO:0005761">
    <property type="term" value="C:mitochondrial ribosome"/>
    <property type="evidence" value="ECO:0007669"/>
    <property type="project" value="InterPro"/>
</dbReference>
<dbReference type="Pfam" id="PF14978">
    <property type="entry name" value="MRP-63"/>
    <property type="match status" value="1"/>
</dbReference>
<dbReference type="GO" id="GO:0032543">
    <property type="term" value="P:mitochondrial translation"/>
    <property type="evidence" value="ECO:0007669"/>
    <property type="project" value="TreeGrafter"/>
</dbReference>
<sequence length="208" mass="23717">MTKMGEPRARPPAISSEKAAAVASTTTPSLEQAARSLNPSAPQTVLVRRKRLFSFLFSRDRDSLARRKRKAIGRGSAVAFRHFFFAALRHAAAAVSCGSLGPRLDTMFLTALLRGSRTPGKQWLGKHRRPRKVTWGMKQGMIRRLEIEAENEYWLSMPYMTKEQEFNHCVARRRENFEAIKLAQMSKFPPHRLVADQLNHLNVSKKWS</sequence>
<evidence type="ECO:0000256" key="1">
    <source>
        <dbReference type="SAM" id="MobiDB-lite"/>
    </source>
</evidence>
<gene>
    <name evidence="2" type="primary">MRPL57</name>
</gene>
<reference evidence="2 3" key="1">
    <citation type="journal article" date="2011" name="Proc. Natl. Acad. Sci. U.S.A.">
        <title>Genetic diversity and population structure of the endangered marsupial Sarcophilus harrisii (Tasmanian devil).</title>
        <authorList>
            <person name="Miller W."/>
            <person name="Hayes V.M."/>
            <person name="Ratan A."/>
            <person name="Petersen D.C."/>
            <person name="Wittekindt N.E."/>
            <person name="Miller J."/>
            <person name="Walenz B."/>
            <person name="Knight J."/>
            <person name="Qi J."/>
            <person name="Zhao F."/>
            <person name="Wang Q."/>
            <person name="Bedoya-Reina O.C."/>
            <person name="Katiyar N."/>
            <person name="Tomsho L.P."/>
            <person name="Kasson L.M."/>
            <person name="Hardie R.A."/>
            <person name="Woodbridge P."/>
            <person name="Tindall E.A."/>
            <person name="Bertelsen M.F."/>
            <person name="Dixon D."/>
            <person name="Pyecroft S."/>
            <person name="Helgen K.M."/>
            <person name="Lesk A.M."/>
            <person name="Pringle T.H."/>
            <person name="Patterson N."/>
            <person name="Zhang Y."/>
            <person name="Kreiss A."/>
            <person name="Woods G.M."/>
            <person name="Jones M.E."/>
            <person name="Schuster S.C."/>
        </authorList>
    </citation>
    <scope>NUCLEOTIDE SEQUENCE [LARGE SCALE GENOMIC DNA]</scope>
</reference>
<dbReference type="PANTHER" id="PTHR14520">
    <property type="entry name" value="MITOCHONDRIAL RIBOSOMAL PROTEIN 63"/>
    <property type="match status" value="1"/>
</dbReference>
<dbReference type="GO" id="GO:0003735">
    <property type="term" value="F:structural constituent of ribosome"/>
    <property type="evidence" value="ECO:0007669"/>
    <property type="project" value="TreeGrafter"/>
</dbReference>
<reference evidence="2" key="3">
    <citation type="submission" date="2025-09" db="UniProtKB">
        <authorList>
            <consortium name="Ensembl"/>
        </authorList>
    </citation>
    <scope>IDENTIFICATION</scope>
</reference>
<name>A0A7N4PZN9_SARHA</name>